<comment type="caution">
    <text evidence="2">The sequence shown here is derived from an EMBL/GenBank/DDBJ whole genome shotgun (WGS) entry which is preliminary data.</text>
</comment>
<evidence type="ECO:0000313" key="2">
    <source>
        <dbReference type="EMBL" id="RHA64760.1"/>
    </source>
</evidence>
<dbReference type="EMBL" id="QSFP01000028">
    <property type="protein sequence ID" value="RHA64760.1"/>
    <property type="molecule type" value="Genomic_DNA"/>
</dbReference>
<gene>
    <name evidence="2" type="ORF">DW927_17255</name>
    <name evidence="1" type="ORF">GCK47_15120</name>
</gene>
<name>A0A3R6AEH5_9FIRM</name>
<reference evidence="1 4" key="2">
    <citation type="submission" date="2019-10" db="EMBL/GenBank/DDBJ databases">
        <title>Roseburia spp. ameliorate alcoholic fatty liver via restoration of gut barrier function.</title>
        <authorList>
            <person name="Seo B."/>
            <person name="Ko G."/>
        </authorList>
    </citation>
    <scope>NUCLEOTIDE SEQUENCE [LARGE SCALE GENOMIC DNA]</scope>
    <source>
        <strain evidence="1 4">SNUG30017</strain>
    </source>
</reference>
<protein>
    <submittedName>
        <fullName evidence="2">Uncharacterized protein</fullName>
    </submittedName>
</protein>
<organism evidence="2 3">
    <name type="scientific">Roseburia intestinalis</name>
    <dbReference type="NCBI Taxonomy" id="166486"/>
    <lineage>
        <taxon>Bacteria</taxon>
        <taxon>Bacillati</taxon>
        <taxon>Bacillota</taxon>
        <taxon>Clostridia</taxon>
        <taxon>Lachnospirales</taxon>
        <taxon>Lachnospiraceae</taxon>
        <taxon>Roseburia</taxon>
    </lineage>
</organism>
<dbReference type="Proteomes" id="UP000479531">
    <property type="component" value="Unassembled WGS sequence"/>
</dbReference>
<proteinExistence type="predicted"/>
<accession>A0A3R6AEH5</accession>
<reference evidence="2 3" key="1">
    <citation type="submission" date="2018-08" db="EMBL/GenBank/DDBJ databases">
        <title>A genome reference for cultivated species of the human gut microbiota.</title>
        <authorList>
            <person name="Zou Y."/>
            <person name="Xue W."/>
            <person name="Luo G."/>
        </authorList>
    </citation>
    <scope>NUCLEOTIDE SEQUENCE [LARGE SCALE GENOMIC DNA]</scope>
    <source>
        <strain evidence="2 3">AM43-11</strain>
    </source>
</reference>
<dbReference type="EMBL" id="WGGT01000021">
    <property type="protein sequence ID" value="MVQ46979.1"/>
    <property type="molecule type" value="Genomic_DNA"/>
</dbReference>
<dbReference type="AlphaFoldDB" id="A0A3R6AEH5"/>
<evidence type="ECO:0000313" key="4">
    <source>
        <dbReference type="Proteomes" id="UP000479531"/>
    </source>
</evidence>
<evidence type="ECO:0000313" key="1">
    <source>
        <dbReference type="EMBL" id="MVQ46979.1"/>
    </source>
</evidence>
<dbReference type="Proteomes" id="UP000284465">
    <property type="component" value="Unassembled WGS sequence"/>
</dbReference>
<evidence type="ECO:0000313" key="3">
    <source>
        <dbReference type="Proteomes" id="UP000284465"/>
    </source>
</evidence>
<sequence>MGLLICKTKDNVLAQYATSMVNVPVGISEYELNNLIPEDYKSSMPTIEEIERELKD</sequence>